<dbReference type="GO" id="GO:0008137">
    <property type="term" value="F:NADH dehydrogenase (ubiquinone) activity"/>
    <property type="evidence" value="ECO:0007669"/>
    <property type="project" value="UniProtKB-EC"/>
</dbReference>
<comment type="function">
    <text evidence="1">Core subunit of the mitochondrial membrane respiratory chain NADH dehydrogenase (Complex I) that is believed to belong to the minimal assembly required for catalysis. Complex I functions in the transfer of electrons from NADH to the respiratory chain. The immediate electron acceptor for the enzyme is believed to be ubiquinone.</text>
</comment>
<keyword evidence="11 18" id="KW-0249">Electron transport</keyword>
<feature type="domain" description="NADH:quinone oxidoreductase/Mrp antiporter transmembrane" evidence="19">
    <location>
        <begin position="23"/>
        <end position="282"/>
    </location>
</feature>
<protein>
    <recommendedName>
        <fullName evidence="5 18">NADH-ubiquinone oxidoreductase chain 2</fullName>
        <ecNumber evidence="4 18">7.1.1.2</ecNumber>
    </recommendedName>
</protein>
<keyword evidence="8 18" id="KW-0812">Transmembrane</keyword>
<dbReference type="Pfam" id="PF00361">
    <property type="entry name" value="Proton_antipo_M"/>
    <property type="match status" value="1"/>
</dbReference>
<evidence type="ECO:0000256" key="2">
    <source>
        <dbReference type="ARBA" id="ARBA00004448"/>
    </source>
</evidence>
<evidence type="ECO:0000256" key="12">
    <source>
        <dbReference type="ARBA" id="ARBA00022989"/>
    </source>
</evidence>
<evidence type="ECO:0000256" key="14">
    <source>
        <dbReference type="ARBA" id="ARBA00023075"/>
    </source>
</evidence>
<evidence type="ECO:0000256" key="11">
    <source>
        <dbReference type="ARBA" id="ARBA00022982"/>
    </source>
</evidence>
<evidence type="ECO:0000256" key="16">
    <source>
        <dbReference type="ARBA" id="ARBA00023136"/>
    </source>
</evidence>
<comment type="function">
    <text evidence="18">Core subunit of the mitochondrial membrane respiratory chain NADH dehydrogenase (Complex I) which catalyzes electron transfer from NADH through the respiratory chain, using ubiquinone as an electron acceptor. Essential for the catalytic activity and assembly of complex I.</text>
</comment>
<evidence type="ECO:0000256" key="4">
    <source>
        <dbReference type="ARBA" id="ARBA00012944"/>
    </source>
</evidence>
<organism evidence="20">
    <name type="scientific">Scolytinae sp. BMNH 1040052</name>
    <dbReference type="NCBI Taxonomy" id="1903778"/>
    <lineage>
        <taxon>Eukaryota</taxon>
        <taxon>Metazoa</taxon>
        <taxon>Ecdysozoa</taxon>
        <taxon>Arthropoda</taxon>
        <taxon>Hexapoda</taxon>
        <taxon>Insecta</taxon>
        <taxon>Pterygota</taxon>
        <taxon>Neoptera</taxon>
        <taxon>Endopterygota</taxon>
        <taxon>Coleoptera</taxon>
        <taxon>Polyphaga</taxon>
        <taxon>Cucujiformia</taxon>
        <taxon>Curculionidae</taxon>
        <taxon>Scolytinae</taxon>
    </lineage>
</organism>
<sequence length="337" mass="38131">MNKFYKTMFFSMILVGTILAISSMSWLSAWVGLEINLLSLMPLMKNFKNKYSTEAALKYFITQALASMLILLSSLTLMNNSTIMTSNYDEISSTTLSMALLMKMGAAPLHFWLPEVTAGSSWPICLLILTWQKIAPMMLLMYSTQIEHLMMAVILLSSTIGGLYGMNQTCMRKILAYSSVNHIGWMLATLMVSLPAWLIYFLTYSMINTALMTHLHTNKIFFINQLNSYSTFNNMNKLYFNINFLSLGGLPPLLGFLPKWISIHTLTTTNMFYMSTILILSTLVSLFIYLRITFTSITLTTLKSTTTKMEQNLILAMMLTNLSIFGLALMMSLPNMP</sequence>
<keyword evidence="7 18" id="KW-0679">Respiratory chain</keyword>
<feature type="transmembrane region" description="Helical" evidence="18">
    <location>
        <begin position="272"/>
        <end position="292"/>
    </location>
</feature>
<proteinExistence type="inferred from homology"/>
<dbReference type="EMBL" id="KX035177">
    <property type="protein sequence ID" value="AOY39643.1"/>
    <property type="molecule type" value="Genomic_DNA"/>
</dbReference>
<dbReference type="InterPro" id="IPR050175">
    <property type="entry name" value="Complex_I_Subunit_2"/>
</dbReference>
<evidence type="ECO:0000256" key="13">
    <source>
        <dbReference type="ARBA" id="ARBA00023027"/>
    </source>
</evidence>
<keyword evidence="6" id="KW-0813">Transport</keyword>
<evidence type="ECO:0000256" key="10">
    <source>
        <dbReference type="ARBA" id="ARBA00022967"/>
    </source>
</evidence>
<evidence type="ECO:0000313" key="20">
    <source>
        <dbReference type="EMBL" id="AOY39643.1"/>
    </source>
</evidence>
<gene>
    <name evidence="20" type="primary">nad2</name>
</gene>
<dbReference type="EC" id="7.1.1.2" evidence="4 18"/>
<reference evidence="20" key="1">
    <citation type="submission" date="2016-04" db="EMBL/GenBank/DDBJ databases">
        <title>Mitochondria of Scolytid beetles.</title>
        <authorList>
            <person name="Miller K."/>
            <person name="Linard B."/>
            <person name="Vogler A.P."/>
        </authorList>
    </citation>
    <scope>NUCLEOTIDE SEQUENCE</scope>
</reference>
<dbReference type="AlphaFoldDB" id="A0A343A515"/>
<dbReference type="PANTHER" id="PTHR46552">
    <property type="entry name" value="NADH-UBIQUINONE OXIDOREDUCTASE CHAIN 2"/>
    <property type="match status" value="1"/>
</dbReference>
<comment type="catalytic activity">
    <reaction evidence="17 18">
        <text>a ubiquinone + NADH + 5 H(+)(in) = a ubiquinol + NAD(+) + 4 H(+)(out)</text>
        <dbReference type="Rhea" id="RHEA:29091"/>
        <dbReference type="Rhea" id="RHEA-COMP:9565"/>
        <dbReference type="Rhea" id="RHEA-COMP:9566"/>
        <dbReference type="ChEBI" id="CHEBI:15378"/>
        <dbReference type="ChEBI" id="CHEBI:16389"/>
        <dbReference type="ChEBI" id="CHEBI:17976"/>
        <dbReference type="ChEBI" id="CHEBI:57540"/>
        <dbReference type="ChEBI" id="CHEBI:57945"/>
        <dbReference type="EC" id="7.1.1.2"/>
    </reaction>
</comment>
<feature type="transmembrane region" description="Helical" evidence="18">
    <location>
        <begin position="313"/>
        <end position="333"/>
    </location>
</feature>
<evidence type="ECO:0000256" key="7">
    <source>
        <dbReference type="ARBA" id="ARBA00022660"/>
    </source>
</evidence>
<dbReference type="InterPro" id="IPR001750">
    <property type="entry name" value="ND/Mrp_TM"/>
</dbReference>
<name>A0A343A515_9CUCU</name>
<evidence type="ECO:0000256" key="3">
    <source>
        <dbReference type="ARBA" id="ARBA00007012"/>
    </source>
</evidence>
<dbReference type="InterPro" id="IPR003917">
    <property type="entry name" value="NADH_UbQ_OxRdtase_chain2"/>
</dbReference>
<evidence type="ECO:0000256" key="8">
    <source>
        <dbReference type="ARBA" id="ARBA00022692"/>
    </source>
</evidence>
<comment type="similarity">
    <text evidence="3 18">Belongs to the complex I subunit 2 family.</text>
</comment>
<evidence type="ECO:0000256" key="6">
    <source>
        <dbReference type="ARBA" id="ARBA00022448"/>
    </source>
</evidence>
<evidence type="ECO:0000256" key="9">
    <source>
        <dbReference type="ARBA" id="ARBA00022792"/>
    </source>
</evidence>
<keyword evidence="16 18" id="KW-0472">Membrane</keyword>
<keyword evidence="13 18" id="KW-0520">NAD</keyword>
<geneLocation type="mitochondrion" evidence="20"/>
<dbReference type="GO" id="GO:0005743">
    <property type="term" value="C:mitochondrial inner membrane"/>
    <property type="evidence" value="ECO:0007669"/>
    <property type="project" value="UniProtKB-SubCell"/>
</dbReference>
<comment type="subcellular location">
    <subcellularLocation>
        <location evidence="2 18">Mitochondrion inner membrane</location>
        <topology evidence="2 18">Multi-pass membrane protein</topology>
    </subcellularLocation>
</comment>
<feature type="transmembrane region" description="Helical" evidence="18">
    <location>
        <begin position="148"/>
        <end position="167"/>
    </location>
</feature>
<dbReference type="PANTHER" id="PTHR46552:SF1">
    <property type="entry name" value="NADH-UBIQUINONE OXIDOREDUCTASE CHAIN 2"/>
    <property type="match status" value="1"/>
</dbReference>
<dbReference type="PRINTS" id="PR01436">
    <property type="entry name" value="NADHDHGNASE2"/>
</dbReference>
<accession>A0A343A515</accession>
<keyword evidence="12 18" id="KW-1133">Transmembrane helix</keyword>
<keyword evidence="9 18" id="KW-0999">Mitochondrion inner membrane</keyword>
<evidence type="ECO:0000256" key="1">
    <source>
        <dbReference type="ARBA" id="ARBA00003257"/>
    </source>
</evidence>
<feature type="transmembrane region" description="Helical" evidence="18">
    <location>
        <begin position="59"/>
        <end position="79"/>
    </location>
</feature>
<evidence type="ECO:0000256" key="18">
    <source>
        <dbReference type="RuleBase" id="RU003403"/>
    </source>
</evidence>
<keyword evidence="10 18" id="KW-1278">Translocase</keyword>
<keyword evidence="14 18" id="KW-0830">Ubiquinone</keyword>
<evidence type="ECO:0000256" key="15">
    <source>
        <dbReference type="ARBA" id="ARBA00023128"/>
    </source>
</evidence>
<evidence type="ECO:0000256" key="17">
    <source>
        <dbReference type="ARBA" id="ARBA00049551"/>
    </source>
</evidence>
<feature type="transmembrane region" description="Helical" evidence="18">
    <location>
        <begin position="12"/>
        <end position="38"/>
    </location>
</feature>
<evidence type="ECO:0000256" key="5">
    <source>
        <dbReference type="ARBA" id="ARBA00021008"/>
    </source>
</evidence>
<evidence type="ECO:0000259" key="19">
    <source>
        <dbReference type="Pfam" id="PF00361"/>
    </source>
</evidence>
<keyword evidence="15 18" id="KW-0496">Mitochondrion</keyword>
<dbReference type="GO" id="GO:0006120">
    <property type="term" value="P:mitochondrial electron transport, NADH to ubiquinone"/>
    <property type="evidence" value="ECO:0007669"/>
    <property type="project" value="InterPro"/>
</dbReference>
<feature type="transmembrane region" description="Helical" evidence="18">
    <location>
        <begin position="238"/>
        <end position="260"/>
    </location>
</feature>